<evidence type="ECO:0000256" key="4">
    <source>
        <dbReference type="SAM" id="Coils"/>
    </source>
</evidence>
<feature type="coiled-coil region" evidence="4">
    <location>
        <begin position="79"/>
        <end position="106"/>
    </location>
</feature>
<comment type="subcellular location">
    <subcellularLocation>
        <location evidence="1">Secreted</location>
    </subcellularLocation>
</comment>
<dbReference type="GO" id="GO:0005576">
    <property type="term" value="C:extracellular region"/>
    <property type="evidence" value="ECO:0007669"/>
    <property type="project" value="UniProtKB-SubCell"/>
</dbReference>
<evidence type="ECO:0000256" key="1">
    <source>
        <dbReference type="ARBA" id="ARBA00004613"/>
    </source>
</evidence>
<keyword evidence="3" id="KW-0732">Signal</keyword>
<sequence length="4223" mass="424667">MSTSRRGDSKPQAAPARRGLFRLTPIALVVAGAGLFGSAQAQQAFSSAWFASKGAAQGVAASTGLLPNGLPASTLGSPVAQQQASRAQLQRSLDNLNLAAQAIAAQQAAQAAARQAALGAASTVPDGLGEGGLKVDTNSLTAGWSNANAPQQTVADGQTTVAIQQTADKAILNWETFNVGKNTTVQFQQQKDWAVLNRINDPLARPSQIQGQIKADGTVMLVNRNGIVFSGSSQTDTRNMVAAAAKIGDEQFRQNGIYSTQAGGAYVPSFTDAAGAVTVEAGARLNTAAPESATQGGGYVLLLGQQAANAGTITTPRGQVQMAAGDFFVVRAGQGTAANQTSTTRGNEVAPGFNAQSQAGRVANTGLLQAPEGDITLAGRTVVQDGVALSTTTVDTRGTIHLLASASDAASSVLTTARGLNAILLDDQNGRTALDSQRSALIDESARMDLARRSLVPGVFDNLSRQDDRRDLSRVEIVSGGDVLFEGGSTTLATGGQVAVSAGRSTIAQGARLDVSGAVGVQVAMAANDIEVDIQGNEQRDSPVNRDSGALNNTTVWIDRRRLVHVAAGVGGDADERWYTAGGLLEVGGYLGLQGHTIGEWAAGGGSVAFTGGALVSQAGSSINLSGGTLDVATGTLRQSWLKGADGKLYEVSNAPGDIAYTGLYRGFEDTHTRWGDSATAYFYNPLIGPEKRLENGYTVGRDAGQLIVATRSAVLEGDIVSTVYQGARQTDKADATLDGYTQSQDAAPLAAQLILGSYTTAFNTDATLGAVGVFHNLAPVAGSILFGQVQDIAAQIATGAALPQERIATLMLDSARLDGFGLGAIVAAAQDGVRVDGALSVVPGGSIALHAPQVTVDAGLTARGGSIALGNVLSTLSEAGVRTDQLMTAGAGQPTGVAIGNGAMLDTRGLWTNLQLAPDDGHLLPYIDGGAVDIRSAGGVSLAAGSSIDSSSGAALRADGSLQGGRGGDVTVVAGYAANASDSLIDAPLQVDGTIRGYGVSGGGTLTLGSGTAVGIGAGLPGANGTLQAGQTTQVQLQLGADYTVHAGDTIPADFLVTLRAIAAGQTLTAATTPLASSSAPVTVAAAWVVPTGSYVQTAAGVYWFAGSTVPAGSSLVRFGGPLPAGYTIPADAFPDGLSITPVTTRYAAGAVASADLLLPAGTVVLAGSTAAQDLAVKAPTVLGTGFFDTGFSHYAVQGRDGLAVAPGTELAVSMSVLLADLPRAQAAATGSEPGALFSVWTPPLYAEDAAHATLTQRGGASLSLRAGADLAVNQAPLVIGEGAFVSVDPGQAIDLRADGQLTVEGRLQAWGGSISLASLPGTTAGQQYDPGRSVWIGENAVLDVSGHAYVAQDSQGRAYGVAPDGGSITVGNSDAYLIVRPGALLDASGAAAQVDAAAGGPATEASRTVALASAGGSIELHSNNGIVLDGTLKAQAGGAQAAGGSLALYLDSRIYQSLTETLDDSLNRLHTITLVQQAGPSTLAADLAPGQRDANLLFGDAVLGANQVQAGGFSALTLSTHDAIRFQGDLDLSLGGSLNLKGGVLTVASGTPDAQVRLAAPYIRLDGGSWDAPALITEFQPGFFTPVAGGYGPSGHSSLTLQGQLIDLYGASLSGARGQQGTGTLTGGSSIPQVFDVLGGFADIVLRSSGDVRLAGGLTTAGNIEVDAQQLYPMSGQNGALVAGLYVPGVSGNPIAQVAADSQLVIRASDGQVARGDAPAVPYSAFGNLILMGGTVDQGGVVRAPLGTISLNTIGGAGATLGTGWQAIIPFEANLLDPKVVLRGGSLTSVSAAGLEMPFGGTVDGVSYSGATSSGAYRTQYDLADTYVSRGDNGGNNRLDQGVLSTGVSIGAAQLIGEAGAVIDLSGGGVLHGEGFVSGRGGSVNVLNTPLANANPVIYGASQAGSQVYALLPGYQSAYAPVILDKGAGDPAVGTQIRIGDGVPGLPAGTYTLLPSSFALMPGAFRVELGGTTSLRAQAGAVALADGSWSTTAVQGQASTGSFASLPAQLLVTPGDAVRHIGQYNETSFSQFLLAQAVQFDKLRGRLPEDGKILDIDLRQDDDTANPLQFAGTVLFSGVTTTDVAGMDGWMSLSANAPIEVRPATAAATAGTVSLVDRDLNAFAAGTLSLGGSWRYFDGTTSAGDSPRIYFGSDNLPHPGVTLREGASLRAGQVFLVGDQVRLEQGAGIDTRGFDGRAIDSSLGYVFANGTGASGGIAVLATGNGWLEFLPSTGTGSIAVADGASLLTQGSVVFAAPGGLDLGRVDIGARYLTVSQDQINLGTDASLAAAQSAGALQPGWNLTQDVLDKLLRPSATAGVPALERLSLTAGGAFNFYGSSTLDTGGSTVQMVFNTPAFYGWGGANDVVRIATGDLVWNGISTGSGTSYASKPPAALLPGGPGSGAGRLEIDARTVEFGYDALSQPQSQVALDRVVQGFSGVAIHASDRVTANHLGSLTVGGDLDIDTPLLTGHGGSDMRYQASGHIAVTAPQGAAPVDTAAITELGAALKLQAQTVTLDTAVALPSGQLSVESTGDITLGSRAVLDLAGRTASFFDVDKYSWGGAVALLSDSGSITQAAGSRIDVSAAHSAAGSLSADARQGAVTLAGTLDGHGAAGFADGRFTLAADRLDSAAFADLNTHLDDAGFFEARSVSLSHGDLAVDGRVKAHDVSLAVNGGSLTVNGSIDASGDAPGRIALAASGDLLLASAAVLDTHGNTLVTDSYGAPIDASNRGRITLTSTNGTVRLNPGATLDLRSPDGIARGQVEINAPRTAETSGDVRIEAGGALDIRGAASIALNAFQTYQPPGADAIVRQDNGDSAGAPVGADGVIGLDQIDTRSRQFIDAAWANSGLSGAGGRLAGLQAYGAAFHLRPGVEIRSAGDLTVDGDLDLSGYRYGPGADPAQRGSGEPGVLALRAGGSLLVHGSINDGFLPPPQSPDSVVYGVVFSNETLAASYTAQAGDILGAGSTLPITGTLTLDLPAAGIKLYPRTGTPLSFDVVTGATIIVSKSAVTNPNQVLAADVITSTGVLYAAGTPLSALPTILPAGTTLKAGTLQLGSATTGISTRNAFIPRGTAMALLGTAASTTVAIPSNITLAAGDQLPAGTFASSITGQTGAHDIWPLSAMLAPGSLSWSLRLVAGADLASADSRGLRTDGSGADLVLDDPYQVNIKSYGAQGAPSPGVSVLRTGTGDLELYTAGDYIQKSAFGVYTAGTALAGTGAGTVWNASRELYPDLTGANPAGTLLGSLVPDAAGYAAAINDQRMWYPTAGGDFTLSARGNISGWQNSDSEVVGTWLWRQGGAELGQATAWGVNFGTYLVDGISQFAGYSNLNLAAFSGMGTLGGGKVVVKAGGNIGADGSDSLHNIVVAAASSGRVVDGQVLQTGGGDISVTAGGQLYGGLYAGLRGDTTLQAGSVGVIQQQGWGVADADPRGLDNHTAYSARMRQGASFAPGDGQLRVQALGDLVMGDVVDPGRAGERLETQATLADGSTGRAAAWFTLWQDNTGIELFSAGGNLSPLADAGGTGFLPATLRAIAPGGSIYYAPRLYSDYLMPSPTGQLELLAGGLISGLNNNSASNSSSAFGLLGTSATAIATPLRPGWRVAAAGSSGDSFATPLASNFWAGVQSLESIYEVNYEPYSGSYSGTGGTPFVFGPNTLSDDSMAGSGTVSHIYANTGDLLGVRIGELRHPPSADGSVTDDYLASKPVQMVAGGDIVNSGGLFAHGNATDVSMLAAGGSIYYRGNGGVTVMGPGTLEISAGGDIFLGNAAAFVSAGPVTAADSRPGAGIAVQAGLGAGLPGQGASDFAGFAARYLDPANLMDASRPLAEQPGKVAKTYETELAQWLAGRWGFSGSAAEALAYFDALAPEQQRIFVRQVFYAELTAGGREFNDVTSSRAGSYLRGRQAIAALFPETDAAGQTVQRQGAITLYQGTANNAGIRTVAGGDIQTLTPGGATIVGVEGVTPAASADATPAGLLTQGDGSIQMYSQDSILLGLSRIMTTFGGDILAWSATGDINAGRGSKTTLVYTPPKREYDSYGNVKLSPNVPSTGAGIATLNPIPEVPPGDVDLIAPLGTIDAGEAGIRVSGNVNLAALQVVNAANIQVQGKSTGIPTVAAVNVGALTNASAAASQAVVAAQDAVQRERAAARQNQPSVFTVRVLGANGAPVDDKPASATPGPSAAAGYDAANFVQLVGHGQDFKPEMLARLSQAERRLLEADR</sequence>
<keyword evidence="7" id="KW-1185">Reference proteome</keyword>
<organism evidence="6 7">
    <name type="scientific">Xylophilus rhododendri</name>
    <dbReference type="NCBI Taxonomy" id="2697032"/>
    <lineage>
        <taxon>Bacteria</taxon>
        <taxon>Pseudomonadati</taxon>
        <taxon>Pseudomonadota</taxon>
        <taxon>Betaproteobacteria</taxon>
        <taxon>Burkholderiales</taxon>
        <taxon>Xylophilus</taxon>
    </lineage>
</organism>
<evidence type="ECO:0000313" key="6">
    <source>
        <dbReference type="EMBL" id="QHI97393.1"/>
    </source>
</evidence>
<evidence type="ECO:0000259" key="5">
    <source>
        <dbReference type="SMART" id="SM00912"/>
    </source>
</evidence>
<dbReference type="Pfam" id="PF12545">
    <property type="entry name" value="DUF3739"/>
    <property type="match status" value="1"/>
</dbReference>
<dbReference type="Pfam" id="PF05860">
    <property type="entry name" value="TPS"/>
    <property type="match status" value="1"/>
</dbReference>
<name>A0A857J2E1_9BURK</name>
<evidence type="ECO:0000256" key="3">
    <source>
        <dbReference type="ARBA" id="ARBA00022729"/>
    </source>
</evidence>
<dbReference type="EMBL" id="CP047650">
    <property type="protein sequence ID" value="QHI97393.1"/>
    <property type="molecule type" value="Genomic_DNA"/>
</dbReference>
<evidence type="ECO:0000256" key="2">
    <source>
        <dbReference type="ARBA" id="ARBA00022525"/>
    </source>
</evidence>
<dbReference type="NCBIfam" id="TIGR01901">
    <property type="entry name" value="adhes_NPXG"/>
    <property type="match status" value="1"/>
</dbReference>
<dbReference type="PANTHER" id="PTHR12338">
    <property type="entry name" value="AUTOTRANSPORTER"/>
    <property type="match status" value="1"/>
</dbReference>
<dbReference type="InterPro" id="IPR008638">
    <property type="entry name" value="FhaB/CdiA-like_TPS"/>
</dbReference>
<dbReference type="SMART" id="SM00912">
    <property type="entry name" value="Haemagg_act"/>
    <property type="match status" value="1"/>
</dbReference>
<protein>
    <submittedName>
        <fullName evidence="6">Filamentous hemagglutinin N-terminal domain-containing protein</fullName>
    </submittedName>
</protein>
<keyword evidence="2" id="KW-0964">Secreted</keyword>
<dbReference type="InterPro" id="IPR021026">
    <property type="entry name" value="Filamn_hemagglutn_DUF3739"/>
</dbReference>
<dbReference type="KEGG" id="xyk:GT347_04980"/>
<dbReference type="RefSeq" id="WP_160550911.1">
    <property type="nucleotide sequence ID" value="NZ_CP047650.1"/>
</dbReference>
<evidence type="ECO:0000313" key="7">
    <source>
        <dbReference type="Proteomes" id="UP000464787"/>
    </source>
</evidence>
<gene>
    <name evidence="6" type="ORF">GT347_04980</name>
</gene>
<dbReference type="InterPro" id="IPR050909">
    <property type="entry name" value="Bact_Autotransporter_VF"/>
</dbReference>
<dbReference type="SUPFAM" id="SSF51126">
    <property type="entry name" value="Pectin lyase-like"/>
    <property type="match status" value="1"/>
</dbReference>
<dbReference type="Gene3D" id="2.160.20.10">
    <property type="entry name" value="Single-stranded right-handed beta-helix, Pectin lyase-like"/>
    <property type="match status" value="1"/>
</dbReference>
<proteinExistence type="predicted"/>
<feature type="domain" description="Filamentous haemagglutinin FhaB/tRNA nuclease CdiA-like TPS" evidence="5">
    <location>
        <begin position="137"/>
        <end position="251"/>
    </location>
</feature>
<dbReference type="Proteomes" id="UP000464787">
    <property type="component" value="Chromosome"/>
</dbReference>
<dbReference type="InterPro" id="IPR011050">
    <property type="entry name" value="Pectin_lyase_fold/virulence"/>
</dbReference>
<accession>A0A857J2E1</accession>
<keyword evidence="4" id="KW-0175">Coiled coil</keyword>
<reference evidence="6 7" key="1">
    <citation type="submission" date="2020-01" db="EMBL/GenBank/DDBJ databases">
        <title>Genome sequencing of strain KACC 21265.</title>
        <authorList>
            <person name="Heo J."/>
            <person name="Kim S.-J."/>
            <person name="Kim J.-S."/>
            <person name="Hong S.-B."/>
            <person name="Kwon S.-W."/>
        </authorList>
    </citation>
    <scope>NUCLEOTIDE SEQUENCE [LARGE SCALE GENOMIC DNA]</scope>
    <source>
        <strain evidence="6 7">KACC 21265</strain>
    </source>
</reference>
<dbReference type="PANTHER" id="PTHR12338:SF8">
    <property type="entry name" value="HEME_HEMOPEXIN-BINDING PROTEIN"/>
    <property type="match status" value="1"/>
</dbReference>
<dbReference type="InterPro" id="IPR012334">
    <property type="entry name" value="Pectin_lyas_fold"/>
</dbReference>